<dbReference type="EMBL" id="BART01009136">
    <property type="protein sequence ID" value="GAG63477.1"/>
    <property type="molecule type" value="Genomic_DNA"/>
</dbReference>
<proteinExistence type="predicted"/>
<name>X1A030_9ZZZZ</name>
<dbReference type="AlphaFoldDB" id="X1A030"/>
<reference evidence="1" key="1">
    <citation type="journal article" date="2014" name="Front. Microbiol.">
        <title>High frequency of phylogenetically diverse reductive dehalogenase-homologous genes in deep subseafloor sedimentary metagenomes.</title>
        <authorList>
            <person name="Kawai M."/>
            <person name="Futagami T."/>
            <person name="Toyoda A."/>
            <person name="Takaki Y."/>
            <person name="Nishi S."/>
            <person name="Hori S."/>
            <person name="Arai W."/>
            <person name="Tsubouchi T."/>
            <person name="Morono Y."/>
            <person name="Uchiyama I."/>
            <person name="Ito T."/>
            <person name="Fujiyama A."/>
            <person name="Inagaki F."/>
            <person name="Takami H."/>
        </authorList>
    </citation>
    <scope>NUCLEOTIDE SEQUENCE</scope>
    <source>
        <strain evidence="1">Expedition CK06-06</strain>
    </source>
</reference>
<sequence length="93" mass="10802">MTQLISATLTKEAAEIYNNWEKQTKSKKISLMICEQHTNLMRMDAMQKQIDTKNKLMAKVIWELSENPIHKSLCSRLNESLIGTLHYQYGLDS</sequence>
<gene>
    <name evidence="1" type="ORF">S01H4_20333</name>
</gene>
<comment type="caution">
    <text evidence="1">The sequence shown here is derived from an EMBL/GenBank/DDBJ whole genome shotgun (WGS) entry which is preliminary data.</text>
</comment>
<evidence type="ECO:0000313" key="1">
    <source>
        <dbReference type="EMBL" id="GAG63477.1"/>
    </source>
</evidence>
<protein>
    <submittedName>
        <fullName evidence="1">Uncharacterized protein</fullName>
    </submittedName>
</protein>
<organism evidence="1">
    <name type="scientific">marine sediment metagenome</name>
    <dbReference type="NCBI Taxonomy" id="412755"/>
    <lineage>
        <taxon>unclassified sequences</taxon>
        <taxon>metagenomes</taxon>
        <taxon>ecological metagenomes</taxon>
    </lineage>
</organism>
<accession>X1A030</accession>